<evidence type="ECO:0000313" key="2">
    <source>
        <dbReference type="Proteomes" id="UP000029643"/>
    </source>
</evidence>
<name>A0A090WJY2_9FLAO</name>
<accession>A0A090WJY2</accession>
<organism evidence="1 2">
    <name type="scientific">Algibacter lectus</name>
    <dbReference type="NCBI Taxonomy" id="221126"/>
    <lineage>
        <taxon>Bacteria</taxon>
        <taxon>Pseudomonadati</taxon>
        <taxon>Bacteroidota</taxon>
        <taxon>Flavobacteriia</taxon>
        <taxon>Flavobacteriales</taxon>
        <taxon>Flavobacteriaceae</taxon>
        <taxon>Algibacter</taxon>
    </lineage>
</organism>
<protein>
    <submittedName>
        <fullName evidence="1">Uncharacterized protein</fullName>
    </submittedName>
</protein>
<gene>
    <name evidence="1" type="ORF">JCM19274_5024</name>
</gene>
<dbReference type="RefSeq" id="WP_042494792.1">
    <property type="nucleotide sequence ID" value="NZ_BBNU01000001.1"/>
</dbReference>
<reference evidence="1 2" key="1">
    <citation type="journal article" date="2014" name="Genome Announc.">
        <title>Draft Genome Sequences of Marine Flavobacterium Algibacter lectus Strains SS8 and NR4.</title>
        <authorList>
            <person name="Takatani N."/>
            <person name="Nakanishi M."/>
            <person name="Meirelles P."/>
            <person name="Mino S."/>
            <person name="Suda W."/>
            <person name="Oshima K."/>
            <person name="Hattori M."/>
            <person name="Ohkuma M."/>
            <person name="Hosokawa M."/>
            <person name="Miyashita K."/>
            <person name="Thompson F.L."/>
            <person name="Niwa A."/>
            <person name="Sawabe T."/>
            <person name="Sawabe T."/>
        </authorList>
    </citation>
    <scope>NUCLEOTIDE SEQUENCE [LARGE SCALE GENOMIC DNA]</scope>
    <source>
        <strain evidence="2">JCM19274</strain>
    </source>
</reference>
<dbReference type="AlphaFoldDB" id="A0A090WJY2"/>
<dbReference type="EMBL" id="BBNU01000001">
    <property type="protein sequence ID" value="GAL77311.1"/>
    <property type="molecule type" value="Genomic_DNA"/>
</dbReference>
<dbReference type="Proteomes" id="UP000029643">
    <property type="component" value="Unassembled WGS sequence"/>
</dbReference>
<sequence>MAGEASVFQTGGGGFNYENYVQASFLLQMMINGMVPSFTNGNISEIGFQNKNKGYITDDLFLKVDEDNTTKRIISQIKYNIPISSKNEVFLEVINAFWEDFNNASHFDRQKDKMFLIKSSLTNNDKNHIVYLCQIASKQSNSQDFFSEINRTKIKKEALDIFEESLSLAKGEAVTEEELFQFLKCFHLLAYDFTADVSTDETYILNLIKLSKSQKSVTTSKEIWSVLLNEVATYNRNGGSISKKDLGEFSTLYLF</sequence>
<comment type="caution">
    <text evidence="1">The sequence shown here is derived from an EMBL/GenBank/DDBJ whole genome shotgun (WGS) entry which is preliminary data.</text>
</comment>
<evidence type="ECO:0000313" key="1">
    <source>
        <dbReference type="EMBL" id="GAL77311.1"/>
    </source>
</evidence>
<proteinExistence type="predicted"/>